<proteinExistence type="predicted"/>
<dbReference type="InterPro" id="IPR011060">
    <property type="entry name" value="RibuloseP-bd_barrel"/>
</dbReference>
<dbReference type="Pfam" id="PF04131">
    <property type="entry name" value="NanE"/>
    <property type="match status" value="1"/>
</dbReference>
<dbReference type="InterPro" id="IPR007260">
    <property type="entry name" value="NanE"/>
</dbReference>
<gene>
    <name evidence="7" type="ORF">K9B37_23135</name>
</gene>
<evidence type="ECO:0000256" key="3">
    <source>
        <dbReference type="ARBA" id="ARBA00005081"/>
    </source>
</evidence>
<dbReference type="NCBIfam" id="NF002231">
    <property type="entry name" value="PRK01130.1"/>
    <property type="match status" value="1"/>
</dbReference>
<dbReference type="Proteomes" id="UP000704176">
    <property type="component" value="Unassembled WGS sequence"/>
</dbReference>
<comment type="pathway">
    <text evidence="3">Amino-sugar metabolism; N-acetylneuraminate degradation; D-fructose 6-phosphate from N-acetylneuraminate: step 3/5.</text>
</comment>
<reference evidence="7 8" key="1">
    <citation type="submission" date="2021-09" db="EMBL/GenBank/DDBJ databases">
        <title>The complete genome sequence of a new microorganism.</title>
        <authorList>
            <person name="Zi Z."/>
        </authorList>
    </citation>
    <scope>NUCLEOTIDE SEQUENCE [LARGE SCALE GENOMIC DNA]</scope>
    <source>
        <strain evidence="7 8">WGZ8</strain>
    </source>
</reference>
<comment type="catalytic activity">
    <reaction evidence="1">
        <text>an N-acyl-D-glucosamine 6-phosphate = an N-acyl-D-mannosamine 6-phosphate</text>
        <dbReference type="Rhea" id="RHEA:23932"/>
        <dbReference type="ChEBI" id="CHEBI:57599"/>
        <dbReference type="ChEBI" id="CHEBI:57666"/>
        <dbReference type="EC" id="5.1.3.9"/>
    </reaction>
</comment>
<dbReference type="EMBL" id="JAIRBM010000028">
    <property type="protein sequence ID" value="MBZ6079153.1"/>
    <property type="molecule type" value="Genomic_DNA"/>
</dbReference>
<dbReference type="PANTHER" id="PTHR36204">
    <property type="entry name" value="N-ACETYLMANNOSAMINE-6-PHOSPHATE 2-EPIMERASE-RELATED"/>
    <property type="match status" value="1"/>
</dbReference>
<dbReference type="CDD" id="cd04729">
    <property type="entry name" value="NanE"/>
    <property type="match status" value="1"/>
</dbReference>
<protein>
    <recommendedName>
        <fullName evidence="4">N-acylglucosamine-6-phosphate 2-epimerase</fullName>
        <ecNumber evidence="4">5.1.3.9</ecNumber>
    </recommendedName>
</protein>
<evidence type="ECO:0000256" key="5">
    <source>
        <dbReference type="ARBA" id="ARBA00023235"/>
    </source>
</evidence>
<evidence type="ECO:0000313" key="7">
    <source>
        <dbReference type="EMBL" id="MBZ6079153.1"/>
    </source>
</evidence>
<dbReference type="RefSeq" id="WP_224315951.1">
    <property type="nucleotide sequence ID" value="NZ_JAIRBM010000028.1"/>
</dbReference>
<dbReference type="Gene3D" id="3.20.20.70">
    <property type="entry name" value="Aldolase class I"/>
    <property type="match status" value="1"/>
</dbReference>
<comment type="caution">
    <text evidence="7">The sequence shown here is derived from an EMBL/GenBank/DDBJ whole genome shotgun (WGS) entry which is preliminary data.</text>
</comment>
<keyword evidence="5" id="KW-0413">Isomerase</keyword>
<organism evidence="7 8">
    <name type="scientific">Microvirga puerhi</name>
    <dbReference type="NCBI Taxonomy" id="2876078"/>
    <lineage>
        <taxon>Bacteria</taxon>
        <taxon>Pseudomonadati</taxon>
        <taxon>Pseudomonadota</taxon>
        <taxon>Alphaproteobacteria</taxon>
        <taxon>Hyphomicrobiales</taxon>
        <taxon>Methylobacteriaceae</taxon>
        <taxon>Microvirga</taxon>
    </lineage>
</organism>
<name>A0ABS7VU92_9HYPH</name>
<keyword evidence="8" id="KW-1185">Reference proteome</keyword>
<evidence type="ECO:0000256" key="6">
    <source>
        <dbReference type="ARBA" id="ARBA00023277"/>
    </source>
</evidence>
<sequence>MGLLGPSARDDSLAALRGHLVVSCQAPVGSPMRGTSHMVAMAEAAIMGGAAGIRAQGCDDVQAIVRLGRPVIGLIKRDEPGSPVYITPRVDDVEALASSGAQIVAADATGRARASGETTRQLVAATHRAGALFMADVDHIDAALAAVEAGADLVGTTLSGYTGGPVPQEPDLGLVEELCRRLKVPVIAEGRYRTPEHVRAAFQVGAWSVVVGGAITDPLALTRRLVEARIQPFSAESVGEEA</sequence>
<keyword evidence="6" id="KW-0119">Carbohydrate metabolism</keyword>
<comment type="function">
    <text evidence="2">Converts N-acetylmannosamine-6-phosphate (ManNAc-6-P) to N-acetylglucosamine-6-phosphate (GlcNAc-6-P).</text>
</comment>
<dbReference type="InterPro" id="IPR013785">
    <property type="entry name" value="Aldolase_TIM"/>
</dbReference>
<dbReference type="PANTHER" id="PTHR36204:SF1">
    <property type="entry name" value="N-ACETYLMANNOSAMINE-6-PHOSPHATE 2-EPIMERASE-RELATED"/>
    <property type="match status" value="1"/>
</dbReference>
<evidence type="ECO:0000256" key="2">
    <source>
        <dbReference type="ARBA" id="ARBA00002147"/>
    </source>
</evidence>
<accession>A0ABS7VU92</accession>
<dbReference type="EC" id="5.1.3.9" evidence="4"/>
<evidence type="ECO:0000256" key="1">
    <source>
        <dbReference type="ARBA" id="ARBA00000056"/>
    </source>
</evidence>
<dbReference type="SUPFAM" id="SSF51366">
    <property type="entry name" value="Ribulose-phoshate binding barrel"/>
    <property type="match status" value="1"/>
</dbReference>
<evidence type="ECO:0000313" key="8">
    <source>
        <dbReference type="Proteomes" id="UP000704176"/>
    </source>
</evidence>
<evidence type="ECO:0000256" key="4">
    <source>
        <dbReference type="ARBA" id="ARBA00013180"/>
    </source>
</evidence>